<evidence type="ECO:0008006" key="3">
    <source>
        <dbReference type="Google" id="ProtNLM"/>
    </source>
</evidence>
<evidence type="ECO:0000313" key="2">
    <source>
        <dbReference type="Proteomes" id="UP000530928"/>
    </source>
</evidence>
<dbReference type="AlphaFoldDB" id="A0A7W0CL48"/>
<dbReference type="RefSeq" id="WP_181611879.1">
    <property type="nucleotide sequence ID" value="NZ_BAABAM010000003.1"/>
</dbReference>
<comment type="caution">
    <text evidence="1">The sequence shown here is derived from an EMBL/GenBank/DDBJ whole genome shotgun (WGS) entry which is preliminary data.</text>
</comment>
<dbReference type="Proteomes" id="UP000530928">
    <property type="component" value="Unassembled WGS sequence"/>
</dbReference>
<organism evidence="1 2">
    <name type="scientific">Nonomuraea soli</name>
    <dbReference type="NCBI Taxonomy" id="1032476"/>
    <lineage>
        <taxon>Bacteria</taxon>
        <taxon>Bacillati</taxon>
        <taxon>Actinomycetota</taxon>
        <taxon>Actinomycetes</taxon>
        <taxon>Streptosporangiales</taxon>
        <taxon>Streptosporangiaceae</taxon>
        <taxon>Nonomuraea</taxon>
    </lineage>
</organism>
<accession>A0A7W0CL48</accession>
<keyword evidence="2" id="KW-1185">Reference proteome</keyword>
<protein>
    <recommendedName>
        <fullName evidence="3">Immunity protein 35 domain-containing protein</fullName>
    </recommendedName>
</protein>
<dbReference type="EMBL" id="JACDUR010000004">
    <property type="protein sequence ID" value="MBA2893163.1"/>
    <property type="molecule type" value="Genomic_DNA"/>
</dbReference>
<proteinExistence type="predicted"/>
<sequence>MRLEQARALAEEYFNGVRDEALPVGIHAFDGGYVAWTRDDGEPGVLPETIGAGCIVIDRATGEVSIRPLLEPETVAEHWPGPTLR</sequence>
<gene>
    <name evidence="1" type="ORF">HNR30_004517</name>
</gene>
<reference evidence="1 2" key="1">
    <citation type="submission" date="2020-07" db="EMBL/GenBank/DDBJ databases">
        <title>Genomic Encyclopedia of Type Strains, Phase IV (KMG-IV): sequencing the most valuable type-strain genomes for metagenomic binning, comparative biology and taxonomic classification.</title>
        <authorList>
            <person name="Goeker M."/>
        </authorList>
    </citation>
    <scope>NUCLEOTIDE SEQUENCE [LARGE SCALE GENOMIC DNA]</scope>
    <source>
        <strain evidence="1 2">DSM 45533</strain>
    </source>
</reference>
<name>A0A7W0CL48_9ACTN</name>
<evidence type="ECO:0000313" key="1">
    <source>
        <dbReference type="EMBL" id="MBA2893163.1"/>
    </source>
</evidence>